<keyword evidence="10" id="KW-0998">Cell outer membrane</keyword>
<evidence type="ECO:0000256" key="5">
    <source>
        <dbReference type="ARBA" id="ARBA00022692"/>
    </source>
</evidence>
<evidence type="ECO:0000256" key="2">
    <source>
        <dbReference type="ARBA" id="ARBA00011233"/>
    </source>
</evidence>
<dbReference type="InterPro" id="IPR033900">
    <property type="entry name" value="Gram_neg_porin_domain"/>
</dbReference>
<evidence type="ECO:0000256" key="3">
    <source>
        <dbReference type="ARBA" id="ARBA00022448"/>
    </source>
</evidence>
<keyword evidence="5" id="KW-0812">Transmembrane</keyword>
<evidence type="ECO:0000256" key="8">
    <source>
        <dbReference type="ARBA" id="ARBA00023114"/>
    </source>
</evidence>
<comment type="subcellular location">
    <subcellularLocation>
        <location evidence="1">Cell outer membrane</location>
        <topology evidence="1">Multi-pass membrane protein</topology>
    </subcellularLocation>
</comment>
<dbReference type="InterPro" id="IPR050298">
    <property type="entry name" value="Gram-neg_bact_OMP"/>
</dbReference>
<evidence type="ECO:0000313" key="13">
    <source>
        <dbReference type="EMBL" id="MEO3693493.1"/>
    </source>
</evidence>
<organism evidence="13 14">
    <name type="scientific">Roseateles paludis</name>
    <dbReference type="NCBI Taxonomy" id="3145238"/>
    <lineage>
        <taxon>Bacteria</taxon>
        <taxon>Pseudomonadati</taxon>
        <taxon>Pseudomonadota</taxon>
        <taxon>Betaproteobacteria</taxon>
        <taxon>Burkholderiales</taxon>
        <taxon>Sphaerotilaceae</taxon>
        <taxon>Roseateles</taxon>
    </lineage>
</organism>
<name>A0ABV0G6Y8_9BURK</name>
<accession>A0ABV0G6Y8</accession>
<evidence type="ECO:0000256" key="11">
    <source>
        <dbReference type="SAM" id="SignalP"/>
    </source>
</evidence>
<dbReference type="Pfam" id="PF13609">
    <property type="entry name" value="Porin_4"/>
    <property type="match status" value="1"/>
</dbReference>
<gene>
    <name evidence="13" type="ORF">ABDJ85_18620</name>
</gene>
<dbReference type="PRINTS" id="PR00184">
    <property type="entry name" value="NEISSPPORIN"/>
</dbReference>
<keyword evidence="9" id="KW-0472">Membrane</keyword>
<comment type="caution">
    <text evidence="13">The sequence shown here is derived from an EMBL/GenBank/DDBJ whole genome shotgun (WGS) entry which is preliminary data.</text>
</comment>
<keyword evidence="6 11" id="KW-0732">Signal</keyword>
<dbReference type="Gene3D" id="2.40.160.10">
    <property type="entry name" value="Porin"/>
    <property type="match status" value="1"/>
</dbReference>
<comment type="subunit">
    <text evidence="2">Homotrimer.</text>
</comment>
<keyword evidence="4" id="KW-1134">Transmembrane beta strand</keyword>
<dbReference type="CDD" id="cd00342">
    <property type="entry name" value="gram_neg_porins"/>
    <property type="match status" value="1"/>
</dbReference>
<evidence type="ECO:0000313" key="14">
    <source>
        <dbReference type="Proteomes" id="UP001495147"/>
    </source>
</evidence>
<evidence type="ECO:0000256" key="7">
    <source>
        <dbReference type="ARBA" id="ARBA00023065"/>
    </source>
</evidence>
<evidence type="ECO:0000259" key="12">
    <source>
        <dbReference type="Pfam" id="PF13609"/>
    </source>
</evidence>
<evidence type="ECO:0000256" key="10">
    <source>
        <dbReference type="ARBA" id="ARBA00023237"/>
    </source>
</evidence>
<dbReference type="Proteomes" id="UP001495147">
    <property type="component" value="Unassembled WGS sequence"/>
</dbReference>
<dbReference type="PANTHER" id="PTHR34501:SF9">
    <property type="entry name" value="MAJOR OUTER MEMBRANE PROTEIN P.IA"/>
    <property type="match status" value="1"/>
</dbReference>
<keyword evidence="8" id="KW-0626">Porin</keyword>
<feature type="domain" description="Porin" evidence="12">
    <location>
        <begin position="5"/>
        <end position="293"/>
    </location>
</feature>
<dbReference type="EMBL" id="JBDPZD010000007">
    <property type="protein sequence ID" value="MEO3693493.1"/>
    <property type="molecule type" value="Genomic_DNA"/>
</dbReference>
<proteinExistence type="predicted"/>
<dbReference type="InterPro" id="IPR002299">
    <property type="entry name" value="Porin_Neis"/>
</dbReference>
<protein>
    <submittedName>
        <fullName evidence="13">Porin</fullName>
    </submittedName>
</protein>
<evidence type="ECO:0000256" key="1">
    <source>
        <dbReference type="ARBA" id="ARBA00004571"/>
    </source>
</evidence>
<feature type="signal peptide" evidence="11">
    <location>
        <begin position="1"/>
        <end position="19"/>
    </location>
</feature>
<keyword evidence="14" id="KW-1185">Reference proteome</keyword>
<evidence type="ECO:0000256" key="6">
    <source>
        <dbReference type="ARBA" id="ARBA00022729"/>
    </source>
</evidence>
<dbReference type="InterPro" id="IPR023614">
    <property type="entry name" value="Porin_dom_sf"/>
</dbReference>
<feature type="chain" id="PRO_5045374294" evidence="11">
    <location>
        <begin position="20"/>
        <end position="313"/>
    </location>
</feature>
<keyword evidence="3" id="KW-0813">Transport</keyword>
<keyword evidence="7" id="KW-0406">Ion transport</keyword>
<dbReference type="SUPFAM" id="SSF56935">
    <property type="entry name" value="Porins"/>
    <property type="match status" value="1"/>
</dbReference>
<dbReference type="PANTHER" id="PTHR34501">
    <property type="entry name" value="PROTEIN YDDL-RELATED"/>
    <property type="match status" value="1"/>
</dbReference>
<reference evidence="13 14" key="1">
    <citation type="submission" date="2024-05" db="EMBL/GenBank/DDBJ databases">
        <title>Roseateles sp. DJS-2-20 16S ribosomal RNA gene Genome sequencing and assembly.</title>
        <authorList>
            <person name="Woo H."/>
        </authorList>
    </citation>
    <scope>NUCLEOTIDE SEQUENCE [LARGE SCALE GENOMIC DNA]</scope>
    <source>
        <strain evidence="13 14">DJS-2-20</strain>
    </source>
</reference>
<evidence type="ECO:0000256" key="9">
    <source>
        <dbReference type="ARBA" id="ARBA00023136"/>
    </source>
</evidence>
<dbReference type="RefSeq" id="WP_347706307.1">
    <property type="nucleotide sequence ID" value="NZ_JBDPZD010000007.1"/>
</dbReference>
<evidence type="ECO:0000256" key="4">
    <source>
        <dbReference type="ARBA" id="ARBA00022452"/>
    </source>
</evidence>
<sequence>MKKFAIAALVSVVAVPAFAQTVTLWGRFNTTVESVKTGSADRVVKVNSNSSRLGFKGMEDLGGGLKAAFQLEHGFDSDTGNSNAGTQFWGRASNVSLIGNFGEVRLGRWIPGSYFATVDYVSMHNHDTGTSADALASEGTMFNPRSNKVGYFTPKLGNFSAEFDIHAGEGVDARAYDLSVNYDNGPVHYGFGYSKQGTQKQYAIRGLYQLGAFTFGGYYQRETEDTFKANPDRDIGRVSVMYTTGPSEFHVNVGGTKAGGSFGAYGGKQYTFGYNYNLSKRTKVYGYYTAVDRTAPNSVGDSSSLAAGLRHNF</sequence>